<keyword evidence="3" id="KW-1185">Reference proteome</keyword>
<comment type="caution">
    <text evidence="2">The sequence shown here is derived from an EMBL/GenBank/DDBJ whole genome shotgun (WGS) entry which is preliminary data.</text>
</comment>
<feature type="signal peptide" evidence="1">
    <location>
        <begin position="1"/>
        <end position="15"/>
    </location>
</feature>
<proteinExistence type="predicted"/>
<organism evidence="2 3">
    <name type="scientific">Ceratodon purpureus</name>
    <name type="common">Fire moss</name>
    <name type="synonym">Dicranum purpureum</name>
    <dbReference type="NCBI Taxonomy" id="3225"/>
    <lineage>
        <taxon>Eukaryota</taxon>
        <taxon>Viridiplantae</taxon>
        <taxon>Streptophyta</taxon>
        <taxon>Embryophyta</taxon>
        <taxon>Bryophyta</taxon>
        <taxon>Bryophytina</taxon>
        <taxon>Bryopsida</taxon>
        <taxon>Dicranidae</taxon>
        <taxon>Pseudoditrichales</taxon>
        <taxon>Ditrichaceae</taxon>
        <taxon>Ceratodon</taxon>
    </lineage>
</organism>
<dbReference type="EMBL" id="CM026423">
    <property type="protein sequence ID" value="KAG0583069.1"/>
    <property type="molecule type" value="Genomic_DNA"/>
</dbReference>
<accession>A0A8T0IJF3</accession>
<sequence length="50" mass="5602">MWLLHIAALESFVISSELSGCSGGGLGFFKKSFLLRRSWVHLKFLSLIMS</sequence>
<evidence type="ECO:0000313" key="3">
    <source>
        <dbReference type="Proteomes" id="UP000822688"/>
    </source>
</evidence>
<dbReference type="AlphaFoldDB" id="A0A8T0IJF3"/>
<dbReference type="Proteomes" id="UP000822688">
    <property type="component" value="Chromosome 3"/>
</dbReference>
<evidence type="ECO:0000256" key="1">
    <source>
        <dbReference type="SAM" id="SignalP"/>
    </source>
</evidence>
<feature type="chain" id="PRO_5035889143" evidence="1">
    <location>
        <begin position="16"/>
        <end position="50"/>
    </location>
</feature>
<gene>
    <name evidence="2" type="ORF">KC19_3G106500</name>
</gene>
<protein>
    <submittedName>
        <fullName evidence="2">Uncharacterized protein</fullName>
    </submittedName>
</protein>
<keyword evidence="1" id="KW-0732">Signal</keyword>
<reference evidence="2" key="1">
    <citation type="submission" date="2020-06" db="EMBL/GenBank/DDBJ databases">
        <title>WGS assembly of Ceratodon purpureus strain R40.</title>
        <authorList>
            <person name="Carey S.B."/>
            <person name="Jenkins J."/>
            <person name="Shu S."/>
            <person name="Lovell J.T."/>
            <person name="Sreedasyam A."/>
            <person name="Maumus F."/>
            <person name="Tiley G.P."/>
            <person name="Fernandez-Pozo N."/>
            <person name="Barry K."/>
            <person name="Chen C."/>
            <person name="Wang M."/>
            <person name="Lipzen A."/>
            <person name="Daum C."/>
            <person name="Saski C.A."/>
            <person name="Payton A.C."/>
            <person name="Mcbreen J.C."/>
            <person name="Conrad R.E."/>
            <person name="Kollar L.M."/>
            <person name="Olsson S."/>
            <person name="Huttunen S."/>
            <person name="Landis J.B."/>
            <person name="Wickett N.J."/>
            <person name="Johnson M.G."/>
            <person name="Rensing S.A."/>
            <person name="Grimwood J."/>
            <person name="Schmutz J."/>
            <person name="Mcdaniel S.F."/>
        </authorList>
    </citation>
    <scope>NUCLEOTIDE SEQUENCE</scope>
    <source>
        <strain evidence="2">R40</strain>
    </source>
</reference>
<evidence type="ECO:0000313" key="2">
    <source>
        <dbReference type="EMBL" id="KAG0583069.1"/>
    </source>
</evidence>
<name>A0A8T0IJF3_CERPU</name>